<gene>
    <name evidence="2" type="ORF">ABEG17_13965</name>
</gene>
<protein>
    <submittedName>
        <fullName evidence="2">Uncharacterized protein</fullName>
    </submittedName>
</protein>
<dbReference type="AlphaFoldDB" id="A0AAU7JQV2"/>
<proteinExistence type="predicted"/>
<reference evidence="2" key="1">
    <citation type="submission" date="2024-05" db="EMBL/GenBank/DDBJ databases">
        <authorList>
            <person name="Kim S."/>
            <person name="Heo J."/>
            <person name="Choi H."/>
            <person name="Choi Y."/>
            <person name="Kwon S.-W."/>
            <person name="Kim Y."/>
        </authorList>
    </citation>
    <scope>NUCLEOTIDE SEQUENCE</scope>
    <source>
        <strain evidence="2">KACC 23699</strain>
    </source>
</reference>
<feature type="coiled-coil region" evidence="1">
    <location>
        <begin position="20"/>
        <end position="54"/>
    </location>
</feature>
<keyword evidence="1" id="KW-0175">Coiled coil</keyword>
<evidence type="ECO:0000256" key="1">
    <source>
        <dbReference type="SAM" id="Coils"/>
    </source>
</evidence>
<accession>A0AAU7JQV2</accession>
<name>A0AAU7JQV2_9MICO</name>
<evidence type="ECO:0000313" key="2">
    <source>
        <dbReference type="EMBL" id="XBO42668.1"/>
    </source>
</evidence>
<organism evidence="2">
    <name type="scientific">Pedococcus sp. KACC 23699</name>
    <dbReference type="NCBI Taxonomy" id="3149228"/>
    <lineage>
        <taxon>Bacteria</taxon>
        <taxon>Bacillati</taxon>
        <taxon>Actinomycetota</taxon>
        <taxon>Actinomycetes</taxon>
        <taxon>Micrococcales</taxon>
        <taxon>Intrasporangiaceae</taxon>
        <taxon>Pedococcus</taxon>
    </lineage>
</organism>
<dbReference type="EMBL" id="CP157483">
    <property type="protein sequence ID" value="XBO42668.1"/>
    <property type="molecule type" value="Genomic_DNA"/>
</dbReference>
<dbReference type="RefSeq" id="WP_406830087.1">
    <property type="nucleotide sequence ID" value="NZ_CP157483.1"/>
</dbReference>
<sequence>MAKALVGYRTANDQRLMLETLELRRRVADLEHLVDRLQRDNDLLREQAREHVRRPDVVGAGAPTIAG</sequence>